<dbReference type="PANTHER" id="PTHR33992:SF1">
    <property type="entry name" value="RIBONUCLEASE P PROTEIN COMPONENT"/>
    <property type="match status" value="1"/>
</dbReference>
<evidence type="ECO:0000313" key="8">
    <source>
        <dbReference type="Proteomes" id="UP000034371"/>
    </source>
</evidence>
<keyword evidence="3 6" id="KW-0255">Endonuclease</keyword>
<reference evidence="7 8" key="1">
    <citation type="journal article" date="2015" name="Nature">
        <title>rRNA introns, odd ribosomes, and small enigmatic genomes across a large radiation of phyla.</title>
        <authorList>
            <person name="Brown C.T."/>
            <person name="Hug L.A."/>
            <person name="Thomas B.C."/>
            <person name="Sharon I."/>
            <person name="Castelle C.J."/>
            <person name="Singh A."/>
            <person name="Wilkins M.J."/>
            <person name="Williams K.H."/>
            <person name="Banfield J.F."/>
        </authorList>
    </citation>
    <scope>NUCLEOTIDE SEQUENCE [LARGE SCALE GENOMIC DNA]</scope>
</reference>
<organism evidence="7 8">
    <name type="scientific">Candidatus Roizmanbacteria bacterium GW2011_GWC2_41_7</name>
    <dbReference type="NCBI Taxonomy" id="1618487"/>
    <lineage>
        <taxon>Bacteria</taxon>
        <taxon>Candidatus Roizmaniibacteriota</taxon>
    </lineage>
</organism>
<comment type="subunit">
    <text evidence="6">Consists of a catalytic RNA component (M1 or rnpB) and a protein subunit.</text>
</comment>
<keyword evidence="4 6" id="KW-0378">Hydrolase</keyword>
<dbReference type="Proteomes" id="UP000034371">
    <property type="component" value="Unassembled WGS sequence"/>
</dbReference>
<comment type="caution">
    <text evidence="7">The sequence shown here is derived from an EMBL/GenBank/DDBJ whole genome shotgun (WGS) entry which is preliminary data.</text>
</comment>
<comment type="function">
    <text evidence="6">RNaseP catalyzes the removal of the 5'-leader sequence from pre-tRNA to produce the mature 5'-terminus. It can also cleave other RNA substrates such as 4.5S RNA. The protein component plays an auxiliary but essential role in vivo by binding to the 5'-leader sequence and broadening the substrate specificity of the ribozyme.</text>
</comment>
<evidence type="ECO:0000256" key="6">
    <source>
        <dbReference type="HAMAP-Rule" id="MF_00227"/>
    </source>
</evidence>
<dbReference type="PANTHER" id="PTHR33992">
    <property type="entry name" value="RIBONUCLEASE P PROTEIN COMPONENT"/>
    <property type="match status" value="1"/>
</dbReference>
<dbReference type="AlphaFoldDB" id="A0A0G1A8P6"/>
<dbReference type="SUPFAM" id="SSF54211">
    <property type="entry name" value="Ribosomal protein S5 domain 2-like"/>
    <property type="match status" value="1"/>
</dbReference>
<accession>A0A0G1A8P6</accession>
<evidence type="ECO:0000313" key="7">
    <source>
        <dbReference type="EMBL" id="KKS21683.1"/>
    </source>
</evidence>
<dbReference type="EMBL" id="LCBY01000032">
    <property type="protein sequence ID" value="KKS21683.1"/>
    <property type="molecule type" value="Genomic_DNA"/>
</dbReference>
<dbReference type="Gene3D" id="3.30.230.10">
    <property type="match status" value="1"/>
</dbReference>
<gene>
    <name evidence="6" type="primary">rnpA</name>
    <name evidence="7" type="ORF">UU78_C0032G0003</name>
</gene>
<comment type="similarity">
    <text evidence="6">Belongs to the RnpA family.</text>
</comment>
<evidence type="ECO:0000256" key="4">
    <source>
        <dbReference type="ARBA" id="ARBA00022801"/>
    </source>
</evidence>
<dbReference type="InterPro" id="IPR014721">
    <property type="entry name" value="Ribsml_uS5_D2-typ_fold_subgr"/>
</dbReference>
<dbReference type="GO" id="GO:0030677">
    <property type="term" value="C:ribonuclease P complex"/>
    <property type="evidence" value="ECO:0007669"/>
    <property type="project" value="TreeGrafter"/>
</dbReference>
<keyword evidence="5 6" id="KW-0694">RNA-binding</keyword>
<dbReference type="GO" id="GO:0042781">
    <property type="term" value="F:3'-tRNA processing endoribonuclease activity"/>
    <property type="evidence" value="ECO:0007669"/>
    <property type="project" value="TreeGrafter"/>
</dbReference>
<name>A0A0G1A8P6_9BACT</name>
<dbReference type="InterPro" id="IPR020568">
    <property type="entry name" value="Ribosomal_Su5_D2-typ_SF"/>
</dbReference>
<evidence type="ECO:0000256" key="2">
    <source>
        <dbReference type="ARBA" id="ARBA00022722"/>
    </source>
</evidence>
<evidence type="ECO:0000256" key="5">
    <source>
        <dbReference type="ARBA" id="ARBA00022884"/>
    </source>
</evidence>
<dbReference type="HAMAP" id="MF_00227">
    <property type="entry name" value="RNase_P"/>
    <property type="match status" value="1"/>
</dbReference>
<dbReference type="Pfam" id="PF00825">
    <property type="entry name" value="Ribonuclease_P"/>
    <property type="match status" value="1"/>
</dbReference>
<dbReference type="GO" id="GO:0000049">
    <property type="term" value="F:tRNA binding"/>
    <property type="evidence" value="ECO:0007669"/>
    <property type="project" value="UniProtKB-UniRule"/>
</dbReference>
<keyword evidence="1 6" id="KW-0819">tRNA processing</keyword>
<comment type="catalytic activity">
    <reaction evidence="6">
        <text>Endonucleolytic cleavage of RNA, removing 5'-extranucleotides from tRNA precursor.</text>
        <dbReference type="EC" id="3.1.26.5"/>
    </reaction>
</comment>
<dbReference type="EC" id="3.1.26.5" evidence="6"/>
<protein>
    <recommendedName>
        <fullName evidence="6">Ribonuclease P protein component</fullName>
        <shortName evidence="6">RNase P protein</shortName>
        <shortName evidence="6">RNaseP protein</shortName>
        <ecNumber evidence="6">3.1.26.5</ecNumber>
    </recommendedName>
    <alternativeName>
        <fullName evidence="6">Protein C5</fullName>
    </alternativeName>
</protein>
<proteinExistence type="inferred from homology"/>
<dbReference type="GO" id="GO:0004526">
    <property type="term" value="F:ribonuclease P activity"/>
    <property type="evidence" value="ECO:0007669"/>
    <property type="project" value="UniProtKB-UniRule"/>
</dbReference>
<sequence length="116" mass="13227">MLPKHYRLAGHRIPTLIRSGKRVSNHLVSLVYQPTCLPAGRQPTTITVIVPVRLSKKAVERNRTRRLLREAIHQHLAHLEHGYEVIVMARKILKDEKLTDILSDTTESLQNAGLLK</sequence>
<dbReference type="GO" id="GO:0001682">
    <property type="term" value="P:tRNA 5'-leader removal"/>
    <property type="evidence" value="ECO:0007669"/>
    <property type="project" value="UniProtKB-UniRule"/>
</dbReference>
<keyword evidence="2 6" id="KW-0540">Nuclease</keyword>
<evidence type="ECO:0000256" key="1">
    <source>
        <dbReference type="ARBA" id="ARBA00022694"/>
    </source>
</evidence>
<dbReference type="InterPro" id="IPR000100">
    <property type="entry name" value="RNase_P"/>
</dbReference>
<evidence type="ECO:0000256" key="3">
    <source>
        <dbReference type="ARBA" id="ARBA00022759"/>
    </source>
</evidence>